<sequence length="175" mass="19620">MENQITAVYVDETMYASGGKRFANLLLDFVVQLVLGFLLGLFASLLYLAFGIDGPAIWIAEMGTLEERFLGVVILIVYYGLIESLTSRSIGKYITGTKVVMYDGSKPDAGTILLRTICRIIPFEAFSFLGSKARGWHDSLSKTYVIDVKKYEHAVMMKQSFEQIGQEETTELNNY</sequence>
<evidence type="ECO:0000313" key="8">
    <source>
        <dbReference type="EMBL" id="GGB85217.1"/>
    </source>
</evidence>
<protein>
    <recommendedName>
        <fullName evidence="7">RDD domain-containing protein</fullName>
    </recommendedName>
</protein>
<organism evidence="8 9">
    <name type="scientific">Flavobacterium suaedae</name>
    <dbReference type="NCBI Taxonomy" id="1767027"/>
    <lineage>
        <taxon>Bacteria</taxon>
        <taxon>Pseudomonadati</taxon>
        <taxon>Bacteroidota</taxon>
        <taxon>Flavobacteriia</taxon>
        <taxon>Flavobacteriales</taxon>
        <taxon>Flavobacteriaceae</taxon>
        <taxon>Flavobacterium</taxon>
    </lineage>
</organism>
<dbReference type="RefSeq" id="WP_188621806.1">
    <property type="nucleotide sequence ID" value="NZ_BMJE01000008.1"/>
</dbReference>
<dbReference type="InterPro" id="IPR051791">
    <property type="entry name" value="Pra-immunoreactive"/>
</dbReference>
<evidence type="ECO:0000256" key="1">
    <source>
        <dbReference type="ARBA" id="ARBA00004651"/>
    </source>
</evidence>
<keyword evidence="4 6" id="KW-1133">Transmembrane helix</keyword>
<dbReference type="PANTHER" id="PTHR36115:SF4">
    <property type="entry name" value="MEMBRANE PROTEIN"/>
    <property type="match status" value="1"/>
</dbReference>
<comment type="caution">
    <text evidence="8">The sequence shown here is derived from an EMBL/GenBank/DDBJ whole genome shotgun (WGS) entry which is preliminary data.</text>
</comment>
<accession>A0ABQ1K1T6</accession>
<keyword evidence="2" id="KW-1003">Cell membrane</keyword>
<feature type="transmembrane region" description="Helical" evidence="6">
    <location>
        <begin position="69"/>
        <end position="86"/>
    </location>
</feature>
<proteinExistence type="predicted"/>
<gene>
    <name evidence="8" type="ORF">GCM10007424_26590</name>
</gene>
<evidence type="ECO:0000256" key="2">
    <source>
        <dbReference type="ARBA" id="ARBA00022475"/>
    </source>
</evidence>
<dbReference type="EMBL" id="BMJE01000008">
    <property type="protein sequence ID" value="GGB85217.1"/>
    <property type="molecule type" value="Genomic_DNA"/>
</dbReference>
<keyword evidence="5 6" id="KW-0472">Membrane</keyword>
<feature type="domain" description="RDD" evidence="7">
    <location>
        <begin position="15"/>
        <end position="129"/>
    </location>
</feature>
<evidence type="ECO:0000256" key="3">
    <source>
        <dbReference type="ARBA" id="ARBA00022692"/>
    </source>
</evidence>
<dbReference type="PANTHER" id="PTHR36115">
    <property type="entry name" value="PROLINE-RICH ANTIGEN HOMOLOG-RELATED"/>
    <property type="match status" value="1"/>
</dbReference>
<keyword evidence="9" id="KW-1185">Reference proteome</keyword>
<evidence type="ECO:0000259" key="7">
    <source>
        <dbReference type="Pfam" id="PF06271"/>
    </source>
</evidence>
<name>A0ABQ1K1T6_9FLAO</name>
<evidence type="ECO:0000313" key="9">
    <source>
        <dbReference type="Proteomes" id="UP000615760"/>
    </source>
</evidence>
<dbReference type="Proteomes" id="UP000615760">
    <property type="component" value="Unassembled WGS sequence"/>
</dbReference>
<evidence type="ECO:0000256" key="4">
    <source>
        <dbReference type="ARBA" id="ARBA00022989"/>
    </source>
</evidence>
<dbReference type="Pfam" id="PF06271">
    <property type="entry name" value="RDD"/>
    <property type="match status" value="1"/>
</dbReference>
<dbReference type="InterPro" id="IPR010432">
    <property type="entry name" value="RDD"/>
</dbReference>
<keyword evidence="3 6" id="KW-0812">Transmembrane</keyword>
<feature type="transmembrane region" description="Helical" evidence="6">
    <location>
        <begin position="25"/>
        <end position="49"/>
    </location>
</feature>
<evidence type="ECO:0000256" key="6">
    <source>
        <dbReference type="SAM" id="Phobius"/>
    </source>
</evidence>
<comment type="subcellular location">
    <subcellularLocation>
        <location evidence="1">Cell membrane</location>
        <topology evidence="1">Multi-pass membrane protein</topology>
    </subcellularLocation>
</comment>
<reference evidence="9" key="1">
    <citation type="journal article" date="2019" name="Int. J. Syst. Evol. Microbiol.">
        <title>The Global Catalogue of Microorganisms (GCM) 10K type strain sequencing project: providing services to taxonomists for standard genome sequencing and annotation.</title>
        <authorList>
            <consortium name="The Broad Institute Genomics Platform"/>
            <consortium name="The Broad Institute Genome Sequencing Center for Infectious Disease"/>
            <person name="Wu L."/>
            <person name="Ma J."/>
        </authorList>
    </citation>
    <scope>NUCLEOTIDE SEQUENCE [LARGE SCALE GENOMIC DNA]</scope>
    <source>
        <strain evidence="9">CGMCC 1.15461</strain>
    </source>
</reference>
<evidence type="ECO:0000256" key="5">
    <source>
        <dbReference type="ARBA" id="ARBA00023136"/>
    </source>
</evidence>